<gene>
    <name evidence="1" type="ORF">BJP34_06860</name>
</gene>
<protein>
    <submittedName>
        <fullName evidence="1">Uncharacterized protein</fullName>
    </submittedName>
</protein>
<evidence type="ECO:0000313" key="2">
    <source>
        <dbReference type="Proteomes" id="UP000177870"/>
    </source>
</evidence>
<dbReference type="Proteomes" id="UP000177870">
    <property type="component" value="Chromosome"/>
</dbReference>
<evidence type="ECO:0000313" key="1">
    <source>
        <dbReference type="EMBL" id="AOW99211.1"/>
    </source>
</evidence>
<dbReference type="AlphaFoldDB" id="A0A1D8TNK2"/>
<proteinExistence type="predicted"/>
<organism evidence="1 2">
    <name type="scientific">Moorena producens PAL-8-15-08-1</name>
    <dbReference type="NCBI Taxonomy" id="1458985"/>
    <lineage>
        <taxon>Bacteria</taxon>
        <taxon>Bacillati</taxon>
        <taxon>Cyanobacteriota</taxon>
        <taxon>Cyanophyceae</taxon>
        <taxon>Coleofasciculales</taxon>
        <taxon>Coleofasciculaceae</taxon>
        <taxon>Moorena</taxon>
    </lineage>
</organism>
<dbReference type="KEGG" id="mpro:BJP34_06860"/>
<accession>A0A1D8TNK2</accession>
<dbReference type="EMBL" id="CP017599">
    <property type="protein sequence ID" value="AOW99211.1"/>
    <property type="molecule type" value="Genomic_DNA"/>
</dbReference>
<sequence length="101" mass="11576">MVKVGVRSQESGVRRNENYIEGSRKNSPLIFLPLYAQNPNFLSFLDRFAGTFFDPKRRKPLSVNALRVNQQALDNFYTALRIKVFDIDTSSKSCFSQLLPS</sequence>
<reference evidence="2" key="1">
    <citation type="submission" date="2016-10" db="EMBL/GenBank/DDBJ databases">
        <title>Comparative genomics uncovers the prolific and rare metabolic potential of the cyanobacterial genus Moorea.</title>
        <authorList>
            <person name="Leao T."/>
            <person name="Castelao G."/>
            <person name="Korobeynikov A."/>
            <person name="Monroe E.A."/>
            <person name="Podell S."/>
            <person name="Glukhov E."/>
            <person name="Allen E."/>
            <person name="Gerwick W.H."/>
            <person name="Gerwick L."/>
        </authorList>
    </citation>
    <scope>NUCLEOTIDE SEQUENCE [LARGE SCALE GENOMIC DNA]</scope>
    <source>
        <strain evidence="2">PAL-8-15-08-1</strain>
    </source>
</reference>
<dbReference type="STRING" id="1458985.BJP34_06860"/>
<name>A0A1D8TNK2_9CYAN</name>